<keyword evidence="14" id="KW-0675">Receptor</keyword>
<keyword evidence="2 8" id="KW-0813">Transport</keyword>
<dbReference type="Gene3D" id="2.170.130.10">
    <property type="entry name" value="TonB-dependent receptor, plug domain"/>
    <property type="match status" value="1"/>
</dbReference>
<dbReference type="InterPro" id="IPR036942">
    <property type="entry name" value="Beta-barrel_TonB_sf"/>
</dbReference>
<keyword evidence="5 9" id="KW-0798">TonB box</keyword>
<dbReference type="Gene3D" id="2.40.170.20">
    <property type="entry name" value="TonB-dependent receptor, beta-barrel domain"/>
    <property type="match status" value="1"/>
</dbReference>
<comment type="caution">
    <text evidence="14">The sequence shown here is derived from an EMBL/GenBank/DDBJ whole genome shotgun (WGS) entry which is preliminary data.</text>
</comment>
<proteinExistence type="inferred from homology"/>
<keyword evidence="7 8" id="KW-0998">Cell outer membrane</keyword>
<evidence type="ECO:0000313" key="14">
    <source>
        <dbReference type="EMBL" id="RUO18977.1"/>
    </source>
</evidence>
<keyword evidence="15" id="KW-1185">Reference proteome</keyword>
<evidence type="ECO:0000256" key="10">
    <source>
        <dbReference type="SAM" id="MobiDB-lite"/>
    </source>
</evidence>
<feature type="region of interest" description="Disordered" evidence="10">
    <location>
        <begin position="27"/>
        <end position="46"/>
    </location>
</feature>
<protein>
    <submittedName>
        <fullName evidence="14">TonB-dependent receptor</fullName>
    </submittedName>
</protein>
<evidence type="ECO:0000256" key="8">
    <source>
        <dbReference type="PROSITE-ProRule" id="PRU01360"/>
    </source>
</evidence>
<feature type="domain" description="TonB-dependent receptor plug" evidence="13">
    <location>
        <begin position="63"/>
        <end position="181"/>
    </location>
</feature>
<evidence type="ECO:0000256" key="2">
    <source>
        <dbReference type="ARBA" id="ARBA00022448"/>
    </source>
</evidence>
<evidence type="ECO:0000256" key="3">
    <source>
        <dbReference type="ARBA" id="ARBA00022452"/>
    </source>
</evidence>
<dbReference type="InterPro" id="IPR000531">
    <property type="entry name" value="Beta-barrel_TonB"/>
</dbReference>
<feature type="signal peptide" evidence="11">
    <location>
        <begin position="1"/>
        <end position="27"/>
    </location>
</feature>
<keyword evidence="11" id="KW-0732">Signal</keyword>
<organism evidence="14 15">
    <name type="scientific">Aliidiomarina iranensis</name>
    <dbReference type="NCBI Taxonomy" id="1434071"/>
    <lineage>
        <taxon>Bacteria</taxon>
        <taxon>Pseudomonadati</taxon>
        <taxon>Pseudomonadota</taxon>
        <taxon>Gammaproteobacteria</taxon>
        <taxon>Alteromonadales</taxon>
        <taxon>Idiomarinaceae</taxon>
        <taxon>Aliidiomarina</taxon>
    </lineage>
</organism>
<name>A0A432VRP1_9GAMM</name>
<dbReference type="GO" id="GO:0009279">
    <property type="term" value="C:cell outer membrane"/>
    <property type="evidence" value="ECO:0007669"/>
    <property type="project" value="UniProtKB-SubCell"/>
</dbReference>
<keyword evidence="6 8" id="KW-0472">Membrane</keyword>
<feature type="domain" description="TonB-dependent receptor-like beta-barrel" evidence="12">
    <location>
        <begin position="383"/>
        <end position="889"/>
    </location>
</feature>
<reference evidence="15" key="1">
    <citation type="journal article" date="2018" name="Front. Microbiol.">
        <title>Genome-Based Analysis Reveals the Taxonomy and Diversity of the Family Idiomarinaceae.</title>
        <authorList>
            <person name="Liu Y."/>
            <person name="Lai Q."/>
            <person name="Shao Z."/>
        </authorList>
    </citation>
    <scope>NUCLEOTIDE SEQUENCE [LARGE SCALE GENOMIC DNA]</scope>
    <source>
        <strain evidence="15">GBPy7</strain>
    </source>
</reference>
<dbReference type="PROSITE" id="PS52016">
    <property type="entry name" value="TONB_DEPENDENT_REC_3"/>
    <property type="match status" value="1"/>
</dbReference>
<dbReference type="InterPro" id="IPR039426">
    <property type="entry name" value="TonB-dep_rcpt-like"/>
</dbReference>
<dbReference type="InterPro" id="IPR012910">
    <property type="entry name" value="Plug_dom"/>
</dbReference>
<dbReference type="OrthoDB" id="176248at2"/>
<evidence type="ECO:0000259" key="13">
    <source>
        <dbReference type="Pfam" id="PF07715"/>
    </source>
</evidence>
<dbReference type="EMBL" id="PIPJ01000009">
    <property type="protein sequence ID" value="RUO18977.1"/>
    <property type="molecule type" value="Genomic_DNA"/>
</dbReference>
<dbReference type="Proteomes" id="UP000288395">
    <property type="component" value="Unassembled WGS sequence"/>
</dbReference>
<dbReference type="SUPFAM" id="SSF56935">
    <property type="entry name" value="Porins"/>
    <property type="match status" value="1"/>
</dbReference>
<evidence type="ECO:0000256" key="11">
    <source>
        <dbReference type="SAM" id="SignalP"/>
    </source>
</evidence>
<evidence type="ECO:0000256" key="5">
    <source>
        <dbReference type="ARBA" id="ARBA00023077"/>
    </source>
</evidence>
<dbReference type="Pfam" id="PF00593">
    <property type="entry name" value="TonB_dep_Rec_b-barrel"/>
    <property type="match status" value="1"/>
</dbReference>
<dbReference type="PANTHER" id="PTHR47234:SF1">
    <property type="entry name" value="TONB-DEPENDENT RECEPTOR"/>
    <property type="match status" value="1"/>
</dbReference>
<sequence length="924" mass="102312">MKNRKLHLPLLGFSLSALTLAMGSALANDDDDNNNQEAESQEKVERIQVTGSQIRGVDLEGAQPLITIGFDDIRNSSATTVSELLRDVGQTRGGEGSFSTFSSGALQGDSPVGQAAASLRGLGASSTLTLINGRRVTGSSFANNFENFVDINSIPLSAIERVDILATGASATYGADAIAGVINYVLRRDFEGAEVNISYGNSEASSNDGKANVNVIVGKNYGDTNITAFFDYYDREPLFDRDRAQTANSFFPSQQGIYPSWNTRFFDDDDYVEATCPDDLSKSGAFGEYCEYNQNAVMPTYTALESYGAGLMLTHEFDSVTWFNELMFSRTEASSNSTAAPWSGYDVAFDHPDMPAELRDRFLDLWDSLGEAPLSEIRGWGRFADGRTISNETESLRLVSGLEGNWGSWFWEAAGTYSESSSEQRAIAGIYNRARFEAALFGELCADGTTNCSPDENGLWYNPFGGQANNSEQVLGLLSEQLPRNGESKLYGIDFRTSGDLYEMTNGMLSAAFGVEARREEISDNPDPLARGTFENNYMPGVIGFGSTGAQASRDQWAAFAEFFIPITERLNAQVAGRYDYYDDFGGEFNPKVGIRYEASEDLVLRGSWAQSFRAPSLSQVGAEITLSSFNLECKEEFRGNYCGDTQIETNILTKVFGNEDLEAEDSESFSAGFAWSPNRDITVTADYWRFEHNNIVGVDGEFMLLRSLTDPSLRFCGELPADVSQGVGFEECDADGVGIVTSRLAGDVHLQLENLGKQTTQGLDFTYTQYFDVDGIADFTWLVDITHLLDFDRQLSQNAEEEALAGTFRYPRTVVTNTLRWDREEWFGNLRVQYTSGYDDDIEAFLQSDLDRLGISADRKVPSWTKVNATIGYELSENFTLRFNIENLFDRDAPFAYGTSANVDHFNHDTMGRFYRLSATYRY</sequence>
<evidence type="ECO:0000256" key="6">
    <source>
        <dbReference type="ARBA" id="ARBA00023136"/>
    </source>
</evidence>
<evidence type="ECO:0000256" key="4">
    <source>
        <dbReference type="ARBA" id="ARBA00022692"/>
    </source>
</evidence>
<feature type="chain" id="PRO_5019529751" evidence="11">
    <location>
        <begin position="28"/>
        <end position="924"/>
    </location>
</feature>
<accession>A0A432VRP1</accession>
<keyword evidence="3 8" id="KW-1134">Transmembrane beta strand</keyword>
<evidence type="ECO:0000256" key="9">
    <source>
        <dbReference type="RuleBase" id="RU003357"/>
    </source>
</evidence>
<evidence type="ECO:0000256" key="7">
    <source>
        <dbReference type="ARBA" id="ARBA00023237"/>
    </source>
</evidence>
<evidence type="ECO:0000259" key="12">
    <source>
        <dbReference type="Pfam" id="PF00593"/>
    </source>
</evidence>
<evidence type="ECO:0000313" key="15">
    <source>
        <dbReference type="Proteomes" id="UP000288395"/>
    </source>
</evidence>
<comment type="subcellular location">
    <subcellularLocation>
        <location evidence="1 8">Cell outer membrane</location>
        <topology evidence="1 8">Multi-pass membrane protein</topology>
    </subcellularLocation>
</comment>
<evidence type="ECO:0000256" key="1">
    <source>
        <dbReference type="ARBA" id="ARBA00004571"/>
    </source>
</evidence>
<dbReference type="CDD" id="cd01347">
    <property type="entry name" value="ligand_gated_channel"/>
    <property type="match status" value="1"/>
</dbReference>
<keyword evidence="4 8" id="KW-0812">Transmembrane</keyword>
<dbReference type="Pfam" id="PF07715">
    <property type="entry name" value="Plug"/>
    <property type="match status" value="1"/>
</dbReference>
<dbReference type="InterPro" id="IPR037066">
    <property type="entry name" value="Plug_dom_sf"/>
</dbReference>
<gene>
    <name evidence="14" type="ORF">CWE08_10480</name>
</gene>
<dbReference type="AlphaFoldDB" id="A0A432VRP1"/>
<comment type="similarity">
    <text evidence="8 9">Belongs to the TonB-dependent receptor family.</text>
</comment>
<dbReference type="PANTHER" id="PTHR47234">
    <property type="match status" value="1"/>
</dbReference>
<dbReference type="RefSeq" id="WP_126768058.1">
    <property type="nucleotide sequence ID" value="NZ_PIPJ01000009.1"/>
</dbReference>